<dbReference type="OrthoDB" id="2316594at2759"/>
<accession>A0A6A7A349</accession>
<evidence type="ECO:0000256" key="1">
    <source>
        <dbReference type="SAM" id="MobiDB-lite"/>
    </source>
</evidence>
<dbReference type="Proteomes" id="UP000799424">
    <property type="component" value="Unassembled WGS sequence"/>
</dbReference>
<name>A0A6A7A349_9PLEO</name>
<sequence length="180" mass="19846">MTDMPTQISQGSEQQFGRTQESHGSNLEAMETQNAQNSEVKENISQEPAQDVPTVEKETKEDELKRYQALFRSDASTAHQDQDILQNVPLLKWGVKRDMEIAGTGPAQYAVMGHGLSADTPPGTFLLNTNSPWSFFLCGSQGSGKSHTPSCILENCMLDGAVGVCQVSHEEPSDSRWWEE</sequence>
<dbReference type="EMBL" id="MU006224">
    <property type="protein sequence ID" value="KAF2827553.1"/>
    <property type="molecule type" value="Genomic_DNA"/>
</dbReference>
<evidence type="ECO:0000313" key="2">
    <source>
        <dbReference type="EMBL" id="KAF2827553.1"/>
    </source>
</evidence>
<proteinExistence type="predicted"/>
<feature type="compositionally biased region" description="Polar residues" evidence="1">
    <location>
        <begin position="1"/>
        <end position="38"/>
    </location>
</feature>
<gene>
    <name evidence="2" type="ORF">CC86DRAFT_381552</name>
</gene>
<organism evidence="2 3">
    <name type="scientific">Ophiobolus disseminans</name>
    <dbReference type="NCBI Taxonomy" id="1469910"/>
    <lineage>
        <taxon>Eukaryota</taxon>
        <taxon>Fungi</taxon>
        <taxon>Dikarya</taxon>
        <taxon>Ascomycota</taxon>
        <taxon>Pezizomycotina</taxon>
        <taxon>Dothideomycetes</taxon>
        <taxon>Pleosporomycetidae</taxon>
        <taxon>Pleosporales</taxon>
        <taxon>Pleosporineae</taxon>
        <taxon>Phaeosphaeriaceae</taxon>
        <taxon>Ophiobolus</taxon>
    </lineage>
</organism>
<keyword evidence="3" id="KW-1185">Reference proteome</keyword>
<feature type="region of interest" description="Disordered" evidence="1">
    <location>
        <begin position="1"/>
        <end position="60"/>
    </location>
</feature>
<evidence type="ECO:0000313" key="3">
    <source>
        <dbReference type="Proteomes" id="UP000799424"/>
    </source>
</evidence>
<dbReference type="AlphaFoldDB" id="A0A6A7A349"/>
<protein>
    <submittedName>
        <fullName evidence="2">Uncharacterized protein</fullName>
    </submittedName>
</protein>
<reference evidence="2" key="1">
    <citation type="journal article" date="2020" name="Stud. Mycol.">
        <title>101 Dothideomycetes genomes: a test case for predicting lifestyles and emergence of pathogens.</title>
        <authorList>
            <person name="Haridas S."/>
            <person name="Albert R."/>
            <person name="Binder M."/>
            <person name="Bloem J."/>
            <person name="Labutti K."/>
            <person name="Salamov A."/>
            <person name="Andreopoulos B."/>
            <person name="Baker S."/>
            <person name="Barry K."/>
            <person name="Bills G."/>
            <person name="Bluhm B."/>
            <person name="Cannon C."/>
            <person name="Castanera R."/>
            <person name="Culley D."/>
            <person name="Daum C."/>
            <person name="Ezra D."/>
            <person name="Gonzalez J."/>
            <person name="Henrissat B."/>
            <person name="Kuo A."/>
            <person name="Liang C."/>
            <person name="Lipzen A."/>
            <person name="Lutzoni F."/>
            <person name="Magnuson J."/>
            <person name="Mondo S."/>
            <person name="Nolan M."/>
            <person name="Ohm R."/>
            <person name="Pangilinan J."/>
            <person name="Park H.-J."/>
            <person name="Ramirez L."/>
            <person name="Alfaro M."/>
            <person name="Sun H."/>
            <person name="Tritt A."/>
            <person name="Yoshinaga Y."/>
            <person name="Zwiers L.-H."/>
            <person name="Turgeon B."/>
            <person name="Goodwin S."/>
            <person name="Spatafora J."/>
            <person name="Crous P."/>
            <person name="Grigoriev I."/>
        </authorList>
    </citation>
    <scope>NUCLEOTIDE SEQUENCE</scope>
    <source>
        <strain evidence="2">CBS 113818</strain>
    </source>
</reference>